<gene>
    <name evidence="2" type="ORF">MRATA1EN1_LOCUS27263</name>
</gene>
<accession>A0ABN8ZZU8</accession>
<feature type="compositionally biased region" description="Basic residues" evidence="1">
    <location>
        <begin position="122"/>
        <end position="133"/>
    </location>
</feature>
<evidence type="ECO:0000313" key="2">
    <source>
        <dbReference type="EMBL" id="CAI9178301.1"/>
    </source>
</evidence>
<evidence type="ECO:0000256" key="1">
    <source>
        <dbReference type="SAM" id="MobiDB-lite"/>
    </source>
</evidence>
<feature type="region of interest" description="Disordered" evidence="1">
    <location>
        <begin position="119"/>
        <end position="174"/>
    </location>
</feature>
<sequence>MARAAETVEFQKELGTGMRAEIQSPGWNAECWRGGPLPEAQSGILGVGAARLVQHVCLEKECGVSGNIALPCSCVYTQVNGTQTHADTQKPRVGPVEGGSHWDSWSSSKYGAIKDAGVTAHPGHRTPPVKRGARGNSLPWRRCARGGRSQRDGSFSPHSEISMEHPGVPGAELGSRGWGHSPHLCQYSLQIWTDLGCLSEESGNNESTTDGLENGPDCIMVLALTSHLGLSPAPPRRAAKPGHVALPTAVQPSAEERLAPQAEIRELDKDAKSNRSRLFSSPRLKPSRGVTGKSW</sequence>
<evidence type="ECO:0000313" key="3">
    <source>
        <dbReference type="Proteomes" id="UP001176941"/>
    </source>
</evidence>
<dbReference type="Proteomes" id="UP001176941">
    <property type="component" value="Chromosome 7"/>
</dbReference>
<keyword evidence="3" id="KW-1185">Reference proteome</keyword>
<proteinExistence type="predicted"/>
<reference evidence="2" key="1">
    <citation type="submission" date="2023-04" db="EMBL/GenBank/DDBJ databases">
        <authorList>
            <consortium name="ELIXIR-Norway"/>
        </authorList>
    </citation>
    <scope>NUCLEOTIDE SEQUENCE [LARGE SCALE GENOMIC DNA]</scope>
</reference>
<organism evidence="2 3">
    <name type="scientific">Rangifer tarandus platyrhynchus</name>
    <name type="common">Svalbard reindeer</name>
    <dbReference type="NCBI Taxonomy" id="3082113"/>
    <lineage>
        <taxon>Eukaryota</taxon>
        <taxon>Metazoa</taxon>
        <taxon>Chordata</taxon>
        <taxon>Craniata</taxon>
        <taxon>Vertebrata</taxon>
        <taxon>Euteleostomi</taxon>
        <taxon>Mammalia</taxon>
        <taxon>Eutheria</taxon>
        <taxon>Laurasiatheria</taxon>
        <taxon>Artiodactyla</taxon>
        <taxon>Ruminantia</taxon>
        <taxon>Pecora</taxon>
        <taxon>Cervidae</taxon>
        <taxon>Odocoileinae</taxon>
        <taxon>Rangifer</taxon>
    </lineage>
</organism>
<name>A0ABN8ZZU8_RANTA</name>
<feature type="region of interest" description="Disordered" evidence="1">
    <location>
        <begin position="266"/>
        <end position="295"/>
    </location>
</feature>
<protein>
    <submittedName>
        <fullName evidence="2">Uncharacterized protein</fullName>
    </submittedName>
</protein>
<dbReference type="EMBL" id="OX459943">
    <property type="protein sequence ID" value="CAI9178301.1"/>
    <property type="molecule type" value="Genomic_DNA"/>
</dbReference>